<accession>A0ACC2ADN3</accession>
<comment type="caution">
    <text evidence="1">The sequence shown here is derived from an EMBL/GenBank/DDBJ whole genome shotgun (WGS) entry which is preliminary data.</text>
</comment>
<proteinExistence type="predicted"/>
<sequence length="406" mass="45817">MAESKAVACKAARGGVRWMDLPVELKEGILARLPVSHLLRLRSVCKDWRSMISSPTFLKLYYYNLQDPLAVRKEEWLVVYASDTFFAYIPSFRKWVHLDLNHALLPAGSHVRGLVAAGGLLCVYSYNFNLYTRSFVVCNPLTKARKLLPLLPMSSAVTTWTMIVDNTSKAYKVIVLNMSTPAVLQVYDSESCQWIQTTLSQGTAPAQGHRDIVFRHSATCISKVVYCIDCTQGSVFAYDIGKDDWSKINAPFPQGFGIWKENIFVFPRFVQGVLNKRLMLVGGLIQGEIMESIGVVWELDTSTMTWCEIARAPDHMWKEMLECCYMADEFPIRVQFTGGGGLICVTMVPCCQVLVYDIHKKSWQKLPNLPVPYLECAASYFYEPRLDAQLTTPANLSLAPWMADDL</sequence>
<gene>
    <name evidence="1" type="ORF">O6H91_22G023300</name>
</gene>
<dbReference type="Proteomes" id="UP001162992">
    <property type="component" value="Chromosome 22"/>
</dbReference>
<evidence type="ECO:0000313" key="2">
    <source>
        <dbReference type="Proteomes" id="UP001162992"/>
    </source>
</evidence>
<organism evidence="1 2">
    <name type="scientific">Diphasiastrum complanatum</name>
    <name type="common">Issler's clubmoss</name>
    <name type="synonym">Lycopodium complanatum</name>
    <dbReference type="NCBI Taxonomy" id="34168"/>
    <lineage>
        <taxon>Eukaryota</taxon>
        <taxon>Viridiplantae</taxon>
        <taxon>Streptophyta</taxon>
        <taxon>Embryophyta</taxon>
        <taxon>Tracheophyta</taxon>
        <taxon>Lycopodiopsida</taxon>
        <taxon>Lycopodiales</taxon>
        <taxon>Lycopodiaceae</taxon>
        <taxon>Lycopodioideae</taxon>
        <taxon>Diphasiastrum</taxon>
    </lineage>
</organism>
<protein>
    <submittedName>
        <fullName evidence="1">Uncharacterized protein</fullName>
    </submittedName>
</protein>
<reference evidence="2" key="1">
    <citation type="journal article" date="2024" name="Proc. Natl. Acad. Sci. U.S.A.">
        <title>Extraordinary preservation of gene collinearity over three hundred million years revealed in homosporous lycophytes.</title>
        <authorList>
            <person name="Li C."/>
            <person name="Wickell D."/>
            <person name="Kuo L.Y."/>
            <person name="Chen X."/>
            <person name="Nie B."/>
            <person name="Liao X."/>
            <person name="Peng D."/>
            <person name="Ji J."/>
            <person name="Jenkins J."/>
            <person name="Williams M."/>
            <person name="Shu S."/>
            <person name="Plott C."/>
            <person name="Barry K."/>
            <person name="Rajasekar S."/>
            <person name="Grimwood J."/>
            <person name="Han X."/>
            <person name="Sun S."/>
            <person name="Hou Z."/>
            <person name="He W."/>
            <person name="Dai G."/>
            <person name="Sun C."/>
            <person name="Schmutz J."/>
            <person name="Leebens-Mack J.H."/>
            <person name="Li F.W."/>
            <person name="Wang L."/>
        </authorList>
    </citation>
    <scope>NUCLEOTIDE SEQUENCE [LARGE SCALE GENOMIC DNA]</scope>
    <source>
        <strain evidence="2">cv. PW_Plant_1</strain>
    </source>
</reference>
<evidence type="ECO:0000313" key="1">
    <source>
        <dbReference type="EMBL" id="KAJ7515683.1"/>
    </source>
</evidence>
<name>A0ACC2ADN3_DIPCM</name>
<keyword evidence="2" id="KW-1185">Reference proteome</keyword>
<dbReference type="EMBL" id="CM055113">
    <property type="protein sequence ID" value="KAJ7515683.1"/>
    <property type="molecule type" value="Genomic_DNA"/>
</dbReference>